<dbReference type="EMBL" id="JALJEJ010000002">
    <property type="protein sequence ID" value="MCJ8209042.1"/>
    <property type="molecule type" value="Genomic_DNA"/>
</dbReference>
<reference evidence="2" key="1">
    <citation type="submission" date="2022-04" db="EMBL/GenBank/DDBJ databases">
        <title>Mucilaginibacter sp. RS28 isolated from freshwater.</title>
        <authorList>
            <person name="Ko S.-R."/>
        </authorList>
    </citation>
    <scope>NUCLEOTIDE SEQUENCE</scope>
    <source>
        <strain evidence="2">RS28</strain>
    </source>
</reference>
<protein>
    <submittedName>
        <fullName evidence="2">Uncharacterized protein</fullName>
    </submittedName>
</protein>
<organism evidence="2 3">
    <name type="scientific">Mucilaginibacter straminoryzae</name>
    <dbReference type="NCBI Taxonomy" id="2932774"/>
    <lineage>
        <taxon>Bacteria</taxon>
        <taxon>Pseudomonadati</taxon>
        <taxon>Bacteroidota</taxon>
        <taxon>Sphingobacteriia</taxon>
        <taxon>Sphingobacteriales</taxon>
        <taxon>Sphingobacteriaceae</taxon>
        <taxon>Mucilaginibacter</taxon>
    </lineage>
</organism>
<sequence length="103" mass="11506">MKTTQYQYPYAQDQHPGAKSSHFSVTKTAIEANHVSFSRHIEKSFEERLTVSHVPPAKFCGLLFTCLSILSLILFSGVKPCSLSYNDLIAGKKSCVKLCILRI</sequence>
<evidence type="ECO:0000313" key="3">
    <source>
        <dbReference type="Proteomes" id="UP001139450"/>
    </source>
</evidence>
<keyword evidence="1" id="KW-0812">Transmembrane</keyword>
<accession>A0A9X2BAQ4</accession>
<dbReference type="AlphaFoldDB" id="A0A9X2BAQ4"/>
<keyword evidence="1" id="KW-0472">Membrane</keyword>
<comment type="caution">
    <text evidence="2">The sequence shown here is derived from an EMBL/GenBank/DDBJ whole genome shotgun (WGS) entry which is preliminary data.</text>
</comment>
<keyword evidence="3" id="KW-1185">Reference proteome</keyword>
<keyword evidence="1" id="KW-1133">Transmembrane helix</keyword>
<evidence type="ECO:0000256" key="1">
    <source>
        <dbReference type="SAM" id="Phobius"/>
    </source>
</evidence>
<evidence type="ECO:0000313" key="2">
    <source>
        <dbReference type="EMBL" id="MCJ8209042.1"/>
    </source>
</evidence>
<feature type="transmembrane region" description="Helical" evidence="1">
    <location>
        <begin position="59"/>
        <end position="78"/>
    </location>
</feature>
<name>A0A9X2BAQ4_9SPHI</name>
<dbReference type="RefSeq" id="WP_245128876.1">
    <property type="nucleotide sequence ID" value="NZ_JALJEJ010000002.1"/>
</dbReference>
<gene>
    <name evidence="2" type="ORF">MUY27_04930</name>
</gene>
<proteinExistence type="predicted"/>
<dbReference type="Proteomes" id="UP001139450">
    <property type="component" value="Unassembled WGS sequence"/>
</dbReference>